<proteinExistence type="predicted"/>
<dbReference type="EnsemblProtists" id="EKX51081">
    <property type="protein sequence ID" value="EKX51081"/>
    <property type="gene ID" value="GUITHDRAFT_150984"/>
</dbReference>
<name>L1JR85_GUITC</name>
<feature type="transmembrane region" description="Helical" evidence="2">
    <location>
        <begin position="106"/>
        <end position="125"/>
    </location>
</feature>
<reference evidence="5" key="2">
    <citation type="submission" date="2012-11" db="EMBL/GenBank/DDBJ databases">
        <authorList>
            <person name="Kuo A."/>
            <person name="Curtis B.A."/>
            <person name="Tanifuji G."/>
            <person name="Burki F."/>
            <person name="Gruber A."/>
            <person name="Irimia M."/>
            <person name="Maruyama S."/>
            <person name="Arias M.C."/>
            <person name="Ball S.G."/>
            <person name="Gile G.H."/>
            <person name="Hirakawa Y."/>
            <person name="Hopkins J.F."/>
            <person name="Rensing S.A."/>
            <person name="Schmutz J."/>
            <person name="Symeonidi A."/>
            <person name="Elias M."/>
            <person name="Eveleigh R.J."/>
            <person name="Herman E.K."/>
            <person name="Klute M.J."/>
            <person name="Nakayama T."/>
            <person name="Obornik M."/>
            <person name="Reyes-Prieto A."/>
            <person name="Armbrust E.V."/>
            <person name="Aves S.J."/>
            <person name="Beiko R.G."/>
            <person name="Coutinho P."/>
            <person name="Dacks J.B."/>
            <person name="Durnford D.G."/>
            <person name="Fast N.M."/>
            <person name="Green B.R."/>
            <person name="Grisdale C."/>
            <person name="Hempe F."/>
            <person name="Henrissat B."/>
            <person name="Hoppner M.P."/>
            <person name="Ishida K.-I."/>
            <person name="Kim E."/>
            <person name="Koreny L."/>
            <person name="Kroth P.G."/>
            <person name="Liu Y."/>
            <person name="Malik S.-B."/>
            <person name="Maier U.G."/>
            <person name="McRose D."/>
            <person name="Mock T."/>
            <person name="Neilson J.A."/>
            <person name="Onodera N.T."/>
            <person name="Poole A.M."/>
            <person name="Pritham E.J."/>
            <person name="Richards T.A."/>
            <person name="Rocap G."/>
            <person name="Roy S.W."/>
            <person name="Sarai C."/>
            <person name="Schaack S."/>
            <person name="Shirato S."/>
            <person name="Slamovits C.H."/>
            <person name="Spencer D.F."/>
            <person name="Suzuki S."/>
            <person name="Worden A.Z."/>
            <person name="Zauner S."/>
            <person name="Barry K."/>
            <person name="Bell C."/>
            <person name="Bharti A.K."/>
            <person name="Crow J.A."/>
            <person name="Grimwood J."/>
            <person name="Kramer R."/>
            <person name="Lindquist E."/>
            <person name="Lucas S."/>
            <person name="Salamov A."/>
            <person name="McFadden G.I."/>
            <person name="Lane C.E."/>
            <person name="Keeling P.J."/>
            <person name="Gray M.W."/>
            <person name="Grigoriev I.V."/>
            <person name="Archibald J.M."/>
        </authorList>
    </citation>
    <scope>NUCLEOTIDE SEQUENCE</scope>
    <source>
        <strain evidence="5">CCMP2712</strain>
    </source>
</reference>
<evidence type="ECO:0000313" key="4">
    <source>
        <dbReference type="EnsemblProtists" id="EKX51081"/>
    </source>
</evidence>
<feature type="transmembrane region" description="Helical" evidence="2">
    <location>
        <begin position="146"/>
        <end position="171"/>
    </location>
</feature>
<keyword evidence="2" id="KW-1133">Transmembrane helix</keyword>
<dbReference type="Proteomes" id="UP000011087">
    <property type="component" value="Unassembled WGS sequence"/>
</dbReference>
<keyword evidence="2" id="KW-0472">Membrane</keyword>
<evidence type="ECO:0000313" key="5">
    <source>
        <dbReference type="Proteomes" id="UP000011087"/>
    </source>
</evidence>
<feature type="compositionally biased region" description="Low complexity" evidence="1">
    <location>
        <begin position="63"/>
        <end position="75"/>
    </location>
</feature>
<evidence type="ECO:0000256" key="1">
    <source>
        <dbReference type="SAM" id="MobiDB-lite"/>
    </source>
</evidence>
<reference evidence="4" key="3">
    <citation type="submission" date="2016-03" db="UniProtKB">
        <authorList>
            <consortium name="EnsemblProtists"/>
        </authorList>
    </citation>
    <scope>IDENTIFICATION</scope>
</reference>
<reference evidence="3 5" key="1">
    <citation type="journal article" date="2012" name="Nature">
        <title>Algal genomes reveal evolutionary mosaicism and the fate of nucleomorphs.</title>
        <authorList>
            <consortium name="DOE Joint Genome Institute"/>
            <person name="Curtis B.A."/>
            <person name="Tanifuji G."/>
            <person name="Burki F."/>
            <person name="Gruber A."/>
            <person name="Irimia M."/>
            <person name="Maruyama S."/>
            <person name="Arias M.C."/>
            <person name="Ball S.G."/>
            <person name="Gile G.H."/>
            <person name="Hirakawa Y."/>
            <person name="Hopkins J.F."/>
            <person name="Kuo A."/>
            <person name="Rensing S.A."/>
            <person name="Schmutz J."/>
            <person name="Symeonidi A."/>
            <person name="Elias M."/>
            <person name="Eveleigh R.J."/>
            <person name="Herman E.K."/>
            <person name="Klute M.J."/>
            <person name="Nakayama T."/>
            <person name="Obornik M."/>
            <person name="Reyes-Prieto A."/>
            <person name="Armbrust E.V."/>
            <person name="Aves S.J."/>
            <person name="Beiko R.G."/>
            <person name="Coutinho P."/>
            <person name="Dacks J.B."/>
            <person name="Durnford D.G."/>
            <person name="Fast N.M."/>
            <person name="Green B.R."/>
            <person name="Grisdale C.J."/>
            <person name="Hempel F."/>
            <person name="Henrissat B."/>
            <person name="Hoppner M.P."/>
            <person name="Ishida K."/>
            <person name="Kim E."/>
            <person name="Koreny L."/>
            <person name="Kroth P.G."/>
            <person name="Liu Y."/>
            <person name="Malik S.B."/>
            <person name="Maier U.G."/>
            <person name="McRose D."/>
            <person name="Mock T."/>
            <person name="Neilson J.A."/>
            <person name="Onodera N.T."/>
            <person name="Poole A.M."/>
            <person name="Pritham E.J."/>
            <person name="Richards T.A."/>
            <person name="Rocap G."/>
            <person name="Roy S.W."/>
            <person name="Sarai C."/>
            <person name="Schaack S."/>
            <person name="Shirato S."/>
            <person name="Slamovits C.H."/>
            <person name="Spencer D.F."/>
            <person name="Suzuki S."/>
            <person name="Worden A.Z."/>
            <person name="Zauner S."/>
            <person name="Barry K."/>
            <person name="Bell C."/>
            <person name="Bharti A.K."/>
            <person name="Crow J.A."/>
            <person name="Grimwood J."/>
            <person name="Kramer R."/>
            <person name="Lindquist E."/>
            <person name="Lucas S."/>
            <person name="Salamov A."/>
            <person name="McFadden G.I."/>
            <person name="Lane C.E."/>
            <person name="Keeling P.J."/>
            <person name="Gray M.W."/>
            <person name="Grigoriev I.V."/>
            <person name="Archibald J.M."/>
        </authorList>
    </citation>
    <scope>NUCLEOTIDE SEQUENCE</scope>
    <source>
        <strain evidence="3 5">CCMP2712</strain>
    </source>
</reference>
<dbReference type="KEGG" id="gtt:GUITHDRAFT_150984"/>
<feature type="transmembrane region" description="Helical" evidence="2">
    <location>
        <begin position="183"/>
        <end position="213"/>
    </location>
</feature>
<dbReference type="HOGENOM" id="CLU_1275216_0_0_1"/>
<evidence type="ECO:0000256" key="2">
    <source>
        <dbReference type="SAM" id="Phobius"/>
    </source>
</evidence>
<feature type="region of interest" description="Disordered" evidence="1">
    <location>
        <begin position="63"/>
        <end position="94"/>
    </location>
</feature>
<sequence>MAAAATVIVPVILLSSPFLSITVQVLEGCWLSAACWLLVNTAEAGISSLETSLEQAVGLSSPARSPARAQSPQASKFSPGYLSPSPTLSPGNRSLNRRKKGGPLELIVSLPALPVVWIEVILRKIKLPRLFRFMALNLVAYISSPIWFFVISGMHLLLLVAVSVISFGILLPWTGPLIATLSFYIFLVPVWTISTYICTSGPMIASLFILPFLDNSA</sequence>
<organism evidence="3">
    <name type="scientific">Guillardia theta (strain CCMP2712)</name>
    <name type="common">Cryptophyte</name>
    <dbReference type="NCBI Taxonomy" id="905079"/>
    <lineage>
        <taxon>Eukaryota</taxon>
        <taxon>Cryptophyceae</taxon>
        <taxon>Pyrenomonadales</taxon>
        <taxon>Geminigeraceae</taxon>
        <taxon>Guillardia</taxon>
    </lineage>
</organism>
<gene>
    <name evidence="3" type="ORF">GUITHDRAFT_150984</name>
</gene>
<keyword evidence="2" id="KW-0812">Transmembrane</keyword>
<protein>
    <submittedName>
        <fullName evidence="3 4">Uncharacterized protein</fullName>
    </submittedName>
</protein>
<feature type="compositionally biased region" description="Polar residues" evidence="1">
    <location>
        <begin position="84"/>
        <end position="94"/>
    </location>
</feature>
<dbReference type="AlphaFoldDB" id="L1JR85"/>
<dbReference type="PaxDb" id="55529-EKX51081"/>
<keyword evidence="5" id="KW-1185">Reference proteome</keyword>
<evidence type="ECO:0000313" key="3">
    <source>
        <dbReference type="EMBL" id="EKX51081.1"/>
    </source>
</evidence>
<feature type="non-terminal residue" evidence="3">
    <location>
        <position position="217"/>
    </location>
</feature>
<accession>L1JR85</accession>
<dbReference type="EMBL" id="JH992976">
    <property type="protein sequence ID" value="EKX51081.1"/>
    <property type="molecule type" value="Genomic_DNA"/>
</dbReference>
<dbReference type="RefSeq" id="XP_005838061.1">
    <property type="nucleotide sequence ID" value="XM_005838004.1"/>
</dbReference>
<dbReference type="GeneID" id="17308001"/>